<dbReference type="RefSeq" id="WP_093979298.1">
    <property type="nucleotide sequence ID" value="NZ_CP022515.1"/>
</dbReference>
<dbReference type="AlphaFoldDB" id="A0A221V192"/>
<dbReference type="EMBL" id="CP022515">
    <property type="protein sequence ID" value="ASO06911.1"/>
    <property type="molecule type" value="Genomic_DNA"/>
</dbReference>
<dbReference type="Proteomes" id="UP000204551">
    <property type="component" value="Chromosome"/>
</dbReference>
<reference evidence="1 2" key="1">
    <citation type="submission" date="2017-07" db="EMBL/GenBank/DDBJ databases">
        <title>Genome Sequence of Arenibacter algicola Strain SMS7 Isolated from a culture of the Diatom Skeletonema marinoi.</title>
        <authorList>
            <person name="Topel M."/>
            <person name="Pinder M.I.M."/>
            <person name="Johansson O.N."/>
            <person name="Kourtchenko O."/>
            <person name="Godhe A."/>
            <person name="Clarke A.K."/>
        </authorList>
    </citation>
    <scope>NUCLEOTIDE SEQUENCE [LARGE SCALE GENOMIC DNA]</scope>
    <source>
        <strain evidence="1 2">SMS7</strain>
    </source>
</reference>
<accession>A0A221V192</accession>
<gene>
    <name evidence="1" type="ORF">AREALGSMS7_03490</name>
</gene>
<sequence>MNYATQHYIGNYKPTRTKKTKAFAPTIGRVRQLDAKTKGRKRSAERQAEIRTDSHAANGFLRCSFLPKLQETQTVQACKKSEKTERDFYQSLSKLSEHYGIQPIQSRQYGYPYNMALALDDTQEQLRNKVRDWEEIRLIQDSKKTYFTSEERYSTGSTLYYIPVIPLYRLSKNPKRKQAVQLLQSVCSYLYHTANIPYYRQECSYLYWIYEMVSEWVLCDDEAEETPIYISEIKQAEQIGEFMEKKIYSHYNLSRFKERLNGIKIKDSFDHDCFKLACEAFALYEEFPNKTIYNSARPNGEADEDDMENIVSMDKYVSFCADAKGLLFQALFDSVNTELQEYGQMEEPIILKRFDGSDITSITLDFENRVFDLIEELIYILNNF</sequence>
<dbReference type="KEGG" id="aalg:AREALGSMS7_03490"/>
<organism evidence="1 2">
    <name type="scientific">Arenibacter algicola</name>
    <dbReference type="NCBI Taxonomy" id="616991"/>
    <lineage>
        <taxon>Bacteria</taxon>
        <taxon>Pseudomonadati</taxon>
        <taxon>Bacteroidota</taxon>
        <taxon>Flavobacteriia</taxon>
        <taxon>Flavobacteriales</taxon>
        <taxon>Flavobacteriaceae</taxon>
        <taxon>Arenibacter</taxon>
    </lineage>
</organism>
<proteinExistence type="predicted"/>
<evidence type="ECO:0000313" key="1">
    <source>
        <dbReference type="EMBL" id="ASO06911.1"/>
    </source>
</evidence>
<evidence type="ECO:0000313" key="2">
    <source>
        <dbReference type="Proteomes" id="UP000204551"/>
    </source>
</evidence>
<name>A0A221V192_9FLAO</name>
<protein>
    <submittedName>
        <fullName evidence="1">Uncharacterized protein</fullName>
    </submittedName>
</protein>